<dbReference type="GO" id="GO:0045892">
    <property type="term" value="P:negative regulation of DNA-templated transcription"/>
    <property type="evidence" value="ECO:0007669"/>
    <property type="project" value="UniProtKB-UniRule"/>
</dbReference>
<evidence type="ECO:0000313" key="7">
    <source>
        <dbReference type="EMBL" id="MBK8572803.1"/>
    </source>
</evidence>
<proteinExistence type="inferred from homology"/>
<dbReference type="InterPro" id="IPR029016">
    <property type="entry name" value="GAF-like_dom_sf"/>
</dbReference>
<dbReference type="Pfam" id="PF01628">
    <property type="entry name" value="HrcA"/>
    <property type="match status" value="1"/>
</dbReference>
<comment type="function">
    <text evidence="5">Negative regulator of class I heat shock genes (grpE-dnaK-dnaJ and groELS operons). Prevents heat-shock induction of these operons.</text>
</comment>
<reference evidence="7 8" key="1">
    <citation type="submission" date="2020-10" db="EMBL/GenBank/DDBJ databases">
        <title>Connecting structure to function with the recovery of over 1000 high-quality activated sludge metagenome-assembled genomes encoding full-length rRNA genes using long-read sequencing.</title>
        <authorList>
            <person name="Singleton C.M."/>
            <person name="Petriglieri F."/>
            <person name="Kristensen J.M."/>
            <person name="Kirkegaard R.H."/>
            <person name="Michaelsen T.Y."/>
            <person name="Andersen M.H."/>
            <person name="Karst S.M."/>
            <person name="Dueholm M.S."/>
            <person name="Nielsen P.H."/>
            <person name="Albertsen M."/>
        </authorList>
    </citation>
    <scope>NUCLEOTIDE SEQUENCE [LARGE SCALE GENOMIC DNA]</scope>
    <source>
        <strain evidence="7">OdNE_18-Q3-R46-58_MAXAC.008</strain>
    </source>
</reference>
<dbReference type="EMBL" id="JADKCH010000009">
    <property type="protein sequence ID" value="MBK8572803.1"/>
    <property type="molecule type" value="Genomic_DNA"/>
</dbReference>
<dbReference type="InterPro" id="IPR036390">
    <property type="entry name" value="WH_DNA-bd_sf"/>
</dbReference>
<keyword evidence="1 5" id="KW-0678">Repressor</keyword>
<dbReference type="InterPro" id="IPR002571">
    <property type="entry name" value="HrcA"/>
</dbReference>
<gene>
    <name evidence="5" type="primary">hrcA</name>
    <name evidence="7" type="ORF">IPN91_09200</name>
</gene>
<dbReference type="Gene3D" id="3.30.450.40">
    <property type="match status" value="1"/>
</dbReference>
<comment type="caution">
    <text evidence="7">The sequence shown here is derived from an EMBL/GenBank/DDBJ whole genome shotgun (WGS) entry which is preliminary data.</text>
</comment>
<evidence type="ECO:0000256" key="3">
    <source>
        <dbReference type="ARBA" id="ARBA00023016"/>
    </source>
</evidence>
<accession>A0A936F2C2</accession>
<dbReference type="SUPFAM" id="SSF46785">
    <property type="entry name" value="Winged helix' DNA-binding domain"/>
    <property type="match status" value="1"/>
</dbReference>
<feature type="domain" description="Heat-inducible transcription repressor HrcA C-terminal" evidence="6">
    <location>
        <begin position="110"/>
        <end position="331"/>
    </location>
</feature>
<evidence type="ECO:0000256" key="5">
    <source>
        <dbReference type="HAMAP-Rule" id="MF_00081"/>
    </source>
</evidence>
<comment type="similarity">
    <text evidence="5">Belongs to the HrcA family.</text>
</comment>
<dbReference type="PANTHER" id="PTHR34824:SF1">
    <property type="entry name" value="HEAT-INDUCIBLE TRANSCRIPTION REPRESSOR HRCA"/>
    <property type="match status" value="1"/>
</dbReference>
<name>A0A936F2C2_9BACT</name>
<evidence type="ECO:0000259" key="6">
    <source>
        <dbReference type="Pfam" id="PF01628"/>
    </source>
</evidence>
<dbReference type="HAMAP" id="MF_00081">
    <property type="entry name" value="HrcA"/>
    <property type="match status" value="1"/>
</dbReference>
<sequence>MARPNLNPRGESVLRTLIETYLEAGEPVGSRLLAKRYPESLSSATIRNVLSDLEDESMVAQPHTSAGRIPTERAYRYYVDRWLKSLPPGPDVEGRLSTTLEGLDLDPEAWARHASRTLAEVMGGVCVALPMPLSQSRLVRLEFVPVGLNRLVAVWVGSLGEVEHRLMENPWQHPESVLTELGNYATAHFAGLTLVEMRSKLLEALRAGAQEGESLRRRLQELAARWPEDPEAADPPVLVSGLGQLGGLPEFEDVSRFRDLVAAFEERGRLAHLLNAFAGRASEDVQLLLGTENPYFEAWPLATAVRTVALGPAGFVTFALVGPLRMDYGRVLGGLRWWSRQVQSRRDRA</sequence>
<evidence type="ECO:0000256" key="2">
    <source>
        <dbReference type="ARBA" id="ARBA00023015"/>
    </source>
</evidence>
<evidence type="ECO:0000256" key="1">
    <source>
        <dbReference type="ARBA" id="ARBA00022491"/>
    </source>
</evidence>
<keyword evidence="4 5" id="KW-0804">Transcription</keyword>
<keyword evidence="3 5" id="KW-0346">Stress response</keyword>
<organism evidence="7 8">
    <name type="scientific">Candidatus Geothrix odensensis</name>
    <dbReference type="NCBI Taxonomy" id="2954440"/>
    <lineage>
        <taxon>Bacteria</taxon>
        <taxon>Pseudomonadati</taxon>
        <taxon>Acidobacteriota</taxon>
        <taxon>Holophagae</taxon>
        <taxon>Holophagales</taxon>
        <taxon>Holophagaceae</taxon>
        <taxon>Geothrix</taxon>
    </lineage>
</organism>
<dbReference type="Gene3D" id="1.10.10.10">
    <property type="entry name" value="Winged helix-like DNA-binding domain superfamily/Winged helix DNA-binding domain"/>
    <property type="match status" value="1"/>
</dbReference>
<dbReference type="InterPro" id="IPR036388">
    <property type="entry name" value="WH-like_DNA-bd_sf"/>
</dbReference>
<dbReference type="Proteomes" id="UP000709959">
    <property type="component" value="Unassembled WGS sequence"/>
</dbReference>
<evidence type="ECO:0000256" key="4">
    <source>
        <dbReference type="ARBA" id="ARBA00023163"/>
    </source>
</evidence>
<keyword evidence="2 5" id="KW-0805">Transcription regulation</keyword>
<dbReference type="SUPFAM" id="SSF55781">
    <property type="entry name" value="GAF domain-like"/>
    <property type="match status" value="1"/>
</dbReference>
<dbReference type="GO" id="GO:0003677">
    <property type="term" value="F:DNA binding"/>
    <property type="evidence" value="ECO:0007669"/>
    <property type="project" value="InterPro"/>
</dbReference>
<evidence type="ECO:0000313" key="8">
    <source>
        <dbReference type="Proteomes" id="UP000709959"/>
    </source>
</evidence>
<dbReference type="PANTHER" id="PTHR34824">
    <property type="entry name" value="HEAT-INDUCIBLE TRANSCRIPTION REPRESSOR HRCA"/>
    <property type="match status" value="1"/>
</dbReference>
<dbReference type="PIRSF" id="PIRSF005485">
    <property type="entry name" value="HrcA"/>
    <property type="match status" value="1"/>
</dbReference>
<protein>
    <recommendedName>
        <fullName evidence="5">Heat-inducible transcription repressor HrcA</fullName>
    </recommendedName>
</protein>
<dbReference type="InterPro" id="IPR021153">
    <property type="entry name" value="HrcA_C"/>
</dbReference>
<dbReference type="AlphaFoldDB" id="A0A936F2C2"/>